<keyword evidence="2" id="KW-1185">Reference proteome</keyword>
<evidence type="ECO:0000313" key="1">
    <source>
        <dbReference type="EMBL" id="KAK1133582.1"/>
    </source>
</evidence>
<dbReference type="EMBL" id="JAHYIQ010000003">
    <property type="protein sequence ID" value="KAK1133582.1"/>
    <property type="molecule type" value="Genomic_DNA"/>
</dbReference>
<dbReference type="AlphaFoldDB" id="A0AA40KUP5"/>
<sequence>MRADVAATPRVFLVVAKADERTGMNIDGSMSDVARRLFEHCRGNEPLMFYLMADARRVLGCTDAEAQSRAAADDDDEPTRFRIRLDPPLIHAKASKARLRCTQRFAIMARWNFASTVRTVSLSSH</sequence>
<proteinExistence type="predicted"/>
<reference evidence="1" key="1">
    <citation type="submission" date="2021-10" db="EMBL/GenBank/DDBJ databases">
        <title>Melipona bicolor Genome sequencing and assembly.</title>
        <authorList>
            <person name="Araujo N.S."/>
            <person name="Arias M.C."/>
        </authorList>
    </citation>
    <scope>NUCLEOTIDE SEQUENCE</scope>
    <source>
        <strain evidence="1">USP_2M_L1-L4_2017</strain>
        <tissue evidence="1">Whole body</tissue>
    </source>
</reference>
<organism evidence="1 2">
    <name type="scientific">Melipona bicolor</name>
    <dbReference type="NCBI Taxonomy" id="60889"/>
    <lineage>
        <taxon>Eukaryota</taxon>
        <taxon>Metazoa</taxon>
        <taxon>Ecdysozoa</taxon>
        <taxon>Arthropoda</taxon>
        <taxon>Hexapoda</taxon>
        <taxon>Insecta</taxon>
        <taxon>Pterygota</taxon>
        <taxon>Neoptera</taxon>
        <taxon>Endopterygota</taxon>
        <taxon>Hymenoptera</taxon>
        <taxon>Apocrita</taxon>
        <taxon>Aculeata</taxon>
        <taxon>Apoidea</taxon>
        <taxon>Anthophila</taxon>
        <taxon>Apidae</taxon>
        <taxon>Melipona</taxon>
    </lineage>
</organism>
<dbReference type="Proteomes" id="UP001177670">
    <property type="component" value="Unassembled WGS sequence"/>
</dbReference>
<protein>
    <submittedName>
        <fullName evidence="1">Uncharacterized protein</fullName>
    </submittedName>
</protein>
<comment type="caution">
    <text evidence="1">The sequence shown here is derived from an EMBL/GenBank/DDBJ whole genome shotgun (WGS) entry which is preliminary data.</text>
</comment>
<name>A0AA40KUP5_9HYME</name>
<accession>A0AA40KUP5</accession>
<gene>
    <name evidence="1" type="ORF">K0M31_011382</name>
</gene>
<evidence type="ECO:0000313" key="2">
    <source>
        <dbReference type="Proteomes" id="UP001177670"/>
    </source>
</evidence>